<dbReference type="Proteomes" id="UP000775213">
    <property type="component" value="Unassembled WGS sequence"/>
</dbReference>
<gene>
    <name evidence="2" type="ORF">IEQ34_011727</name>
</gene>
<protein>
    <recommendedName>
        <fullName evidence="1">SAM domain-containing protein</fullName>
    </recommendedName>
</protein>
<comment type="caution">
    <text evidence="2">The sequence shown here is derived from an EMBL/GenBank/DDBJ whole genome shotgun (WGS) entry which is preliminary data.</text>
</comment>
<dbReference type="Gene3D" id="1.10.150.50">
    <property type="entry name" value="Transcription Factor, Ets-1"/>
    <property type="match status" value="1"/>
</dbReference>
<dbReference type="AlphaFoldDB" id="A0AAV7GTG8"/>
<dbReference type="EMBL" id="JAGFBR010000011">
    <property type="protein sequence ID" value="KAH0458913.1"/>
    <property type="molecule type" value="Genomic_DNA"/>
</dbReference>
<proteinExistence type="predicted"/>
<dbReference type="CDD" id="cd09487">
    <property type="entry name" value="SAM_superfamily"/>
    <property type="match status" value="1"/>
</dbReference>
<dbReference type="PANTHER" id="PTHR33915:SF1">
    <property type="entry name" value="OS04G0644100 PROTEIN"/>
    <property type="match status" value="1"/>
</dbReference>
<name>A0AAV7GTG8_DENCH</name>
<dbReference type="SUPFAM" id="SSF47769">
    <property type="entry name" value="SAM/Pointed domain"/>
    <property type="match status" value="1"/>
</dbReference>
<dbReference type="Pfam" id="PF07647">
    <property type="entry name" value="SAM_2"/>
    <property type="match status" value="1"/>
</dbReference>
<evidence type="ECO:0000313" key="3">
    <source>
        <dbReference type="Proteomes" id="UP000775213"/>
    </source>
</evidence>
<sequence>MDWYSWLLKSSRLDQSLVYEYSVLLSQNELEEDDIAHFDHEFLLSMGIDVAKHRLEILKLAKSHRRYHRPARPVAALLTVIHKACNCLTRYVHDLVHHPSKAVVIMPRPGGGGRQMVSGLRTRSRRLAMVKKGRLLITDVVCNGVKAVQLARSPASQSMSPLVGNGVKAVQLGRSPASQSMSPVVGNGVKAVQLCRSPASQSMSPVVGNGVKAVQLGRSPASQNMSPMALLASKEEGHDDGFTWIGYNDTDQMRWDSMFQDLKPT</sequence>
<dbReference type="InterPro" id="IPR001660">
    <property type="entry name" value="SAM"/>
</dbReference>
<feature type="domain" description="SAM" evidence="1">
    <location>
        <begin position="20"/>
        <end position="63"/>
    </location>
</feature>
<accession>A0AAV7GTG8</accession>
<dbReference type="InterPro" id="IPR013761">
    <property type="entry name" value="SAM/pointed_sf"/>
</dbReference>
<keyword evidence="3" id="KW-1185">Reference proteome</keyword>
<evidence type="ECO:0000259" key="1">
    <source>
        <dbReference type="Pfam" id="PF07647"/>
    </source>
</evidence>
<evidence type="ECO:0000313" key="2">
    <source>
        <dbReference type="EMBL" id="KAH0458913.1"/>
    </source>
</evidence>
<organism evidence="2 3">
    <name type="scientific">Dendrobium chrysotoxum</name>
    <name type="common">Orchid</name>
    <dbReference type="NCBI Taxonomy" id="161865"/>
    <lineage>
        <taxon>Eukaryota</taxon>
        <taxon>Viridiplantae</taxon>
        <taxon>Streptophyta</taxon>
        <taxon>Embryophyta</taxon>
        <taxon>Tracheophyta</taxon>
        <taxon>Spermatophyta</taxon>
        <taxon>Magnoliopsida</taxon>
        <taxon>Liliopsida</taxon>
        <taxon>Asparagales</taxon>
        <taxon>Orchidaceae</taxon>
        <taxon>Epidendroideae</taxon>
        <taxon>Malaxideae</taxon>
        <taxon>Dendrobiinae</taxon>
        <taxon>Dendrobium</taxon>
    </lineage>
</organism>
<dbReference type="PANTHER" id="PTHR33915">
    <property type="entry name" value="OSJNBA0033G05.11 PROTEIN"/>
    <property type="match status" value="1"/>
</dbReference>
<reference evidence="2 3" key="1">
    <citation type="journal article" date="2021" name="Hortic Res">
        <title>Chromosome-scale assembly of the Dendrobium chrysotoxum genome enhances the understanding of orchid evolution.</title>
        <authorList>
            <person name="Zhang Y."/>
            <person name="Zhang G.Q."/>
            <person name="Zhang D."/>
            <person name="Liu X.D."/>
            <person name="Xu X.Y."/>
            <person name="Sun W.H."/>
            <person name="Yu X."/>
            <person name="Zhu X."/>
            <person name="Wang Z.W."/>
            <person name="Zhao X."/>
            <person name="Zhong W.Y."/>
            <person name="Chen H."/>
            <person name="Yin W.L."/>
            <person name="Huang T."/>
            <person name="Niu S.C."/>
            <person name="Liu Z.J."/>
        </authorList>
    </citation>
    <scope>NUCLEOTIDE SEQUENCE [LARGE SCALE GENOMIC DNA]</scope>
    <source>
        <strain evidence="2">Lindl</strain>
    </source>
</reference>